<accession>A0A1M6DQV6</accession>
<name>A0A1M6DQV6_9FLAO</name>
<dbReference type="RefSeq" id="WP_073149652.1">
    <property type="nucleotide sequence ID" value="NZ_FQYY01000004.1"/>
</dbReference>
<evidence type="ECO:0000313" key="1">
    <source>
        <dbReference type="EMBL" id="SHI75529.1"/>
    </source>
</evidence>
<proteinExistence type="predicted"/>
<gene>
    <name evidence="1" type="ORF">SAMN04488096_104117</name>
</gene>
<dbReference type="OrthoDB" id="1451701at2"/>
<reference evidence="1 2" key="1">
    <citation type="submission" date="2016-11" db="EMBL/GenBank/DDBJ databases">
        <authorList>
            <person name="Jaros S."/>
            <person name="Januszkiewicz K."/>
            <person name="Wedrychowicz H."/>
        </authorList>
    </citation>
    <scope>NUCLEOTIDE SEQUENCE [LARGE SCALE GENOMIC DNA]</scope>
    <source>
        <strain evidence="1 2">DSM 21425</strain>
    </source>
</reference>
<organism evidence="1 2">
    <name type="scientific">Mesonia phycicola</name>
    <dbReference type="NCBI Taxonomy" id="579105"/>
    <lineage>
        <taxon>Bacteria</taxon>
        <taxon>Pseudomonadati</taxon>
        <taxon>Bacteroidota</taxon>
        <taxon>Flavobacteriia</taxon>
        <taxon>Flavobacteriales</taxon>
        <taxon>Flavobacteriaceae</taxon>
        <taxon>Mesonia</taxon>
    </lineage>
</organism>
<dbReference type="STRING" id="579105.SAMN04488096_104117"/>
<evidence type="ECO:0008006" key="3">
    <source>
        <dbReference type="Google" id="ProtNLM"/>
    </source>
</evidence>
<keyword evidence="2" id="KW-1185">Reference proteome</keyword>
<sequence length="166" mass="19317">MKNKIFMYLFIFALLYIVFQYANVKKTFEAQQKIIQNLDKKIEQASVIQDSLIALKSSSSSNNFTIDNDEKARMYIEDLGYNIEEFKTLLQTKIFSENKASADNRLVPYSGMKGFMRINGMQIINHKWVMIEFTDGTYWGEALINYFVEEDGSITFELNDGFLYGN</sequence>
<dbReference type="EMBL" id="FQYY01000004">
    <property type="protein sequence ID" value="SHI75529.1"/>
    <property type="molecule type" value="Genomic_DNA"/>
</dbReference>
<protein>
    <recommendedName>
        <fullName evidence="3">Hydrolase</fullName>
    </recommendedName>
</protein>
<evidence type="ECO:0000313" key="2">
    <source>
        <dbReference type="Proteomes" id="UP000184225"/>
    </source>
</evidence>
<dbReference type="AlphaFoldDB" id="A0A1M6DQV6"/>
<dbReference type="Proteomes" id="UP000184225">
    <property type="component" value="Unassembled WGS sequence"/>
</dbReference>